<name>A0A8S5PFY8_9CAUD</name>
<dbReference type="GO" id="GO:0039693">
    <property type="term" value="P:viral DNA genome replication"/>
    <property type="evidence" value="ECO:0007669"/>
    <property type="project" value="UniProtKB-KW"/>
</dbReference>
<dbReference type="Gene3D" id="3.30.1770.10">
    <property type="entry name" value="TPR 1 domain of DNA polymerase"/>
    <property type="match status" value="1"/>
</dbReference>
<evidence type="ECO:0000256" key="4">
    <source>
        <dbReference type="ARBA" id="ARBA00022695"/>
    </source>
</evidence>
<dbReference type="Gene3D" id="4.10.80.20">
    <property type="entry name" value="DNA polymerase, domain 5"/>
    <property type="match status" value="1"/>
</dbReference>
<dbReference type="SUPFAM" id="SSF56672">
    <property type="entry name" value="DNA/RNA polymerases"/>
    <property type="match status" value="1"/>
</dbReference>
<dbReference type="InterPro" id="IPR012337">
    <property type="entry name" value="RNaseH-like_sf"/>
</dbReference>
<proteinExistence type="inferred from homology"/>
<evidence type="ECO:0000256" key="5">
    <source>
        <dbReference type="ARBA" id="ARBA00022705"/>
    </source>
</evidence>
<keyword evidence="8" id="KW-0239">DNA-directed DNA polymerase</keyword>
<comment type="similarity">
    <text evidence="1">Belongs to the DNA polymerase type-B family.</text>
</comment>
<evidence type="ECO:0000313" key="13">
    <source>
        <dbReference type="EMBL" id="DAE06087.1"/>
    </source>
</evidence>
<dbReference type="GO" id="GO:0016787">
    <property type="term" value="F:hydrolase activity"/>
    <property type="evidence" value="ECO:0007669"/>
    <property type="project" value="UniProtKB-KW"/>
</dbReference>
<evidence type="ECO:0000259" key="12">
    <source>
        <dbReference type="Pfam" id="PF03175"/>
    </source>
</evidence>
<protein>
    <recommendedName>
        <fullName evidence="2">DNA-directed DNA polymerase</fullName>
        <ecNumber evidence="2">2.7.7.7</ecNumber>
    </recommendedName>
</protein>
<evidence type="ECO:0000256" key="2">
    <source>
        <dbReference type="ARBA" id="ARBA00012417"/>
    </source>
</evidence>
<keyword evidence="3" id="KW-0808">Transferase</keyword>
<dbReference type="InterPro" id="IPR017964">
    <property type="entry name" value="DNA-dir_DNA_pol_B_CS"/>
</dbReference>
<dbReference type="InterPro" id="IPR036397">
    <property type="entry name" value="RNaseH_sf"/>
</dbReference>
<accession>A0A8S5PFY8</accession>
<evidence type="ECO:0000256" key="10">
    <source>
        <dbReference type="ARBA" id="ARBA00023125"/>
    </source>
</evidence>
<dbReference type="EC" id="2.7.7.7" evidence="2"/>
<dbReference type="Gene3D" id="1.10.287.690">
    <property type="entry name" value="Helix hairpin bin"/>
    <property type="match status" value="1"/>
</dbReference>
<evidence type="ECO:0000256" key="1">
    <source>
        <dbReference type="ARBA" id="ARBA00005755"/>
    </source>
</evidence>
<keyword evidence="10" id="KW-0238">DNA-binding</keyword>
<evidence type="ECO:0000256" key="11">
    <source>
        <dbReference type="ARBA" id="ARBA00049244"/>
    </source>
</evidence>
<dbReference type="Pfam" id="PF03175">
    <property type="entry name" value="DNA_pol_B_2"/>
    <property type="match status" value="1"/>
</dbReference>
<dbReference type="GO" id="GO:0004518">
    <property type="term" value="F:nuclease activity"/>
    <property type="evidence" value="ECO:0007669"/>
    <property type="project" value="UniProtKB-KW"/>
</dbReference>
<evidence type="ECO:0000256" key="7">
    <source>
        <dbReference type="ARBA" id="ARBA00022801"/>
    </source>
</evidence>
<dbReference type="EMBL" id="BK015426">
    <property type="protein sequence ID" value="DAE06087.1"/>
    <property type="molecule type" value="Genomic_DNA"/>
</dbReference>
<dbReference type="Gene3D" id="4.10.80.30">
    <property type="entry name" value="DNA polymerase, domain 6"/>
    <property type="match status" value="1"/>
</dbReference>
<dbReference type="InterPro" id="IPR023211">
    <property type="entry name" value="DNA_pol_palm_dom_sf"/>
</dbReference>
<evidence type="ECO:0000256" key="6">
    <source>
        <dbReference type="ARBA" id="ARBA00022722"/>
    </source>
</evidence>
<comment type="catalytic activity">
    <reaction evidence="11">
        <text>DNA(n) + a 2'-deoxyribonucleoside 5'-triphosphate = DNA(n+1) + diphosphate</text>
        <dbReference type="Rhea" id="RHEA:22508"/>
        <dbReference type="Rhea" id="RHEA-COMP:17339"/>
        <dbReference type="Rhea" id="RHEA-COMP:17340"/>
        <dbReference type="ChEBI" id="CHEBI:33019"/>
        <dbReference type="ChEBI" id="CHEBI:61560"/>
        <dbReference type="ChEBI" id="CHEBI:173112"/>
        <dbReference type="EC" id="2.7.7.7"/>
    </reaction>
</comment>
<dbReference type="Gene3D" id="3.90.1600.10">
    <property type="entry name" value="Palm domain of DNA polymerase"/>
    <property type="match status" value="1"/>
</dbReference>
<evidence type="ECO:0000256" key="9">
    <source>
        <dbReference type="ARBA" id="ARBA00023109"/>
    </source>
</evidence>
<sequence>MRTRNYEYYVADFETTVYKGQQFTEVWAAAVVKLGTEDVEVLHSLPDFLSYIFAQKTNIVCYFHNLKFDGNFILDYILRNGYTWNREAEGKMLNKQFKCAISDRGAWYSITIKMHNMIIEFRDSLKLLPFSVKRIGKGFQTKHKKLDMEYEGFRYAGCVITDEEKEYIRNDVLVVKEALEIMFERGHQKLTIGSCCLEEFKTTYDKIDYNNFFPDLTNIAIDDTLYGEFNADAYIRHSYRGGYCYLVKGKENKQYDHGWTADINSSYPSNMSSESGNRYPVGKPQFWKGNIPTLPPESYYFVRIKCRFKIKEGMLPTVQIKGSFLYCGTDYLTTSDIYDYETGTYKRYYMRQGKIHDTQITMTMTCVDYELFLKHYDVYDLEILDGCWFRTEIGLFDEYMYKYKNIKESSQGAERELAKLYLNNLYGKFSANDSSSYKVPTINKKNVLGFEIVEEHEKKPGYIAIGSAITSYARRFVINAAQANFHGVENDGFIYCDTDSIHCSGDPKGAKGIKIHPTKFCAWKLESYWDEAIFVRQKTYIEHVTHNDGEPVEPYYQIRCAGMSEDAKQEFIKEHTVEEFREGLKLKEGLKPIRMPGGVLLVKKGYDMRPKVHKKIKED</sequence>
<keyword evidence="4" id="KW-0548">Nucleotidyltransferase</keyword>
<dbReference type="PROSITE" id="PS00116">
    <property type="entry name" value="DNA_POLYMERASE_B"/>
    <property type="match status" value="1"/>
</dbReference>
<dbReference type="GO" id="GO:0003887">
    <property type="term" value="F:DNA-directed DNA polymerase activity"/>
    <property type="evidence" value="ECO:0007669"/>
    <property type="project" value="UniProtKB-KW"/>
</dbReference>
<dbReference type="GO" id="GO:0006260">
    <property type="term" value="P:DNA replication"/>
    <property type="evidence" value="ECO:0007669"/>
    <property type="project" value="UniProtKB-KW"/>
</dbReference>
<dbReference type="GO" id="GO:0000166">
    <property type="term" value="F:nucleotide binding"/>
    <property type="evidence" value="ECO:0007669"/>
    <property type="project" value="InterPro"/>
</dbReference>
<keyword evidence="6" id="KW-0540">Nuclease</keyword>
<evidence type="ECO:0000256" key="8">
    <source>
        <dbReference type="ARBA" id="ARBA00022932"/>
    </source>
</evidence>
<dbReference type="InterPro" id="IPR043502">
    <property type="entry name" value="DNA/RNA_pol_sf"/>
</dbReference>
<organism evidence="13">
    <name type="scientific">Podoviridae sp. ctHkH8</name>
    <dbReference type="NCBI Taxonomy" id="2825236"/>
    <lineage>
        <taxon>Viruses</taxon>
        <taxon>Duplodnaviria</taxon>
        <taxon>Heunggongvirae</taxon>
        <taxon>Uroviricota</taxon>
        <taxon>Caudoviricetes</taxon>
    </lineage>
</organism>
<feature type="domain" description="DNA-directed DNA polymerase family B mitochondria/virus" evidence="12">
    <location>
        <begin position="56"/>
        <end position="504"/>
    </location>
</feature>
<keyword evidence="5" id="KW-0235">DNA replication</keyword>
<dbReference type="SUPFAM" id="SSF53098">
    <property type="entry name" value="Ribonuclease H-like"/>
    <property type="match status" value="1"/>
</dbReference>
<dbReference type="GO" id="GO:0003677">
    <property type="term" value="F:DNA binding"/>
    <property type="evidence" value="ECO:0007669"/>
    <property type="project" value="UniProtKB-KW"/>
</dbReference>
<evidence type="ECO:0000256" key="3">
    <source>
        <dbReference type="ARBA" id="ARBA00022679"/>
    </source>
</evidence>
<keyword evidence="9" id="KW-1194">Viral DNA replication</keyword>
<dbReference type="InterPro" id="IPR004868">
    <property type="entry name" value="DNA-dir_DNA_pol_B_mt/vir"/>
</dbReference>
<keyword evidence="7" id="KW-0378">Hydrolase</keyword>
<dbReference type="Gene3D" id="3.30.420.10">
    <property type="entry name" value="Ribonuclease H-like superfamily/Ribonuclease H"/>
    <property type="match status" value="1"/>
</dbReference>
<reference evidence="13" key="1">
    <citation type="journal article" date="2021" name="Proc. Natl. Acad. Sci. U.S.A.">
        <title>A Catalog of Tens of Thousands of Viruses from Human Metagenomes Reveals Hidden Associations with Chronic Diseases.</title>
        <authorList>
            <person name="Tisza M.J."/>
            <person name="Buck C.B."/>
        </authorList>
    </citation>
    <scope>NUCLEOTIDE SEQUENCE</scope>
    <source>
        <strain evidence="13">CtHkH8</strain>
    </source>
</reference>